<evidence type="ECO:0000256" key="6">
    <source>
        <dbReference type="ARBA" id="ARBA00049024"/>
    </source>
</evidence>
<comment type="catalytic activity">
    <reaction evidence="6 7">
        <text>L-glutamate 5-semialdehyde + phosphate + NADP(+) = L-glutamyl 5-phosphate + NADPH + H(+)</text>
        <dbReference type="Rhea" id="RHEA:19541"/>
        <dbReference type="ChEBI" id="CHEBI:15378"/>
        <dbReference type="ChEBI" id="CHEBI:43474"/>
        <dbReference type="ChEBI" id="CHEBI:57783"/>
        <dbReference type="ChEBI" id="CHEBI:58066"/>
        <dbReference type="ChEBI" id="CHEBI:58274"/>
        <dbReference type="ChEBI" id="CHEBI:58349"/>
        <dbReference type="EC" id="1.2.1.41"/>
    </reaction>
</comment>
<dbReference type="SUPFAM" id="SSF53720">
    <property type="entry name" value="ALDH-like"/>
    <property type="match status" value="1"/>
</dbReference>
<keyword evidence="10" id="KW-1185">Reference proteome</keyword>
<dbReference type="GO" id="GO:0004350">
    <property type="term" value="F:glutamate-5-semialdehyde dehydrogenase activity"/>
    <property type="evidence" value="ECO:0007669"/>
    <property type="project" value="UniProtKB-EC"/>
</dbReference>
<evidence type="ECO:0000256" key="3">
    <source>
        <dbReference type="ARBA" id="ARBA00022650"/>
    </source>
</evidence>
<dbReference type="RefSeq" id="WP_212492869.1">
    <property type="nucleotide sequence ID" value="NZ_JAFCJH010000012.1"/>
</dbReference>
<dbReference type="CDD" id="cd07079">
    <property type="entry name" value="ALDH_F18-19_ProA-GPR"/>
    <property type="match status" value="1"/>
</dbReference>
<dbReference type="EMBL" id="JAFCJH010000012">
    <property type="protein sequence ID" value="MBR0796498.1"/>
    <property type="molecule type" value="Genomic_DNA"/>
</dbReference>
<gene>
    <name evidence="7" type="primary">proA</name>
    <name evidence="9" type="ORF">JQ615_13975</name>
</gene>
<sequence length="430" mass="44608">MTAPLKAIDGNADLAALMTDLAANARAAARVLALAPPEQKNRALAAIAAAIRAHAPAILAANAEDVAEARAAGITSAFLDRLTLTQARVDGMADGVATVRGIPDPVGAITESWQRPNGMTIERVRVPLGVIGVIFESRPNVAADAGVLCLKAGNAVILRGGSDSFRSCRAIHDCLVQGLREAGLPEAAITLVPTRDRAAVGLMLSGLNGGIDVIVPRGGKSLVSRVEAEARVPVFAHLEGVNHVYVDASANLDMAKSIVLNAKMRRTGVCGAAETLLVDRAAAATSLKPLVEMLLDAGCEVRGDAAAQKVDARVKPATDEDWGKEYLDAVIAARVVDGVDGAIAYIQRYGSHHTDSIVADDATAAEKFLSEVDSAIVLHNASTQFADGGEFGFGAEIGIATGKFHARGPVGAEQLTSFKYRVHGTGQTRP</sequence>
<comment type="subcellular location">
    <subcellularLocation>
        <location evidence="7">Cytoplasm</location>
    </subcellularLocation>
</comment>
<evidence type="ECO:0000256" key="5">
    <source>
        <dbReference type="ARBA" id="ARBA00023002"/>
    </source>
</evidence>
<dbReference type="InterPro" id="IPR016162">
    <property type="entry name" value="Ald_DH_N"/>
</dbReference>
<keyword evidence="2 7" id="KW-0028">Amino-acid biosynthesis</keyword>
<dbReference type="HAMAP" id="MF_00412">
    <property type="entry name" value="ProA"/>
    <property type="match status" value="1"/>
</dbReference>
<dbReference type="NCBIfam" id="NF001221">
    <property type="entry name" value="PRK00197.1"/>
    <property type="match status" value="1"/>
</dbReference>
<keyword evidence="7" id="KW-0963">Cytoplasm</keyword>
<keyword evidence="3 7" id="KW-0641">Proline biosynthesis</keyword>
<comment type="function">
    <text evidence="7">Catalyzes the NADPH-dependent reduction of L-glutamate 5-phosphate into L-glutamate 5-semialdehyde and phosphate. The product spontaneously undergoes cyclization to form 1-pyrroline-5-carboxylate.</text>
</comment>
<dbReference type="Gene3D" id="3.40.605.10">
    <property type="entry name" value="Aldehyde Dehydrogenase, Chain A, domain 1"/>
    <property type="match status" value="1"/>
</dbReference>
<comment type="pathway">
    <text evidence="1 7">Amino-acid biosynthesis; L-proline biosynthesis; L-glutamate 5-semialdehyde from L-glutamate: step 2/2.</text>
</comment>
<protein>
    <recommendedName>
        <fullName evidence="7">Gamma-glutamyl phosphate reductase</fullName>
        <shortName evidence="7">GPR</shortName>
        <ecNumber evidence="7">1.2.1.41</ecNumber>
    </recommendedName>
    <alternativeName>
        <fullName evidence="7">Glutamate-5-semialdehyde dehydrogenase</fullName>
    </alternativeName>
    <alternativeName>
        <fullName evidence="7">Glutamyl-gamma-semialdehyde dehydrogenase</fullName>
        <shortName evidence="7">GSA dehydrogenase</shortName>
    </alternativeName>
</protein>
<keyword evidence="4 7" id="KW-0521">NADP</keyword>
<accession>A0ABS5FI77</accession>
<dbReference type="InterPro" id="IPR000965">
    <property type="entry name" value="GPR_dom"/>
</dbReference>
<name>A0ABS5FI77_9BRAD</name>
<dbReference type="InterPro" id="IPR016163">
    <property type="entry name" value="Ald_DH_C"/>
</dbReference>
<dbReference type="Gene3D" id="3.40.309.10">
    <property type="entry name" value="Aldehyde Dehydrogenase, Chain A, domain 2"/>
    <property type="match status" value="1"/>
</dbReference>
<evidence type="ECO:0000256" key="7">
    <source>
        <dbReference type="HAMAP-Rule" id="MF_00412"/>
    </source>
</evidence>
<evidence type="ECO:0000259" key="8">
    <source>
        <dbReference type="Pfam" id="PF00171"/>
    </source>
</evidence>
<dbReference type="Pfam" id="PF00171">
    <property type="entry name" value="Aldedh"/>
    <property type="match status" value="1"/>
</dbReference>
<dbReference type="PANTHER" id="PTHR11063">
    <property type="entry name" value="GLUTAMATE SEMIALDEHYDE DEHYDROGENASE"/>
    <property type="match status" value="1"/>
</dbReference>
<keyword evidence="5 7" id="KW-0560">Oxidoreductase</keyword>
<evidence type="ECO:0000256" key="1">
    <source>
        <dbReference type="ARBA" id="ARBA00004985"/>
    </source>
</evidence>
<evidence type="ECO:0000256" key="2">
    <source>
        <dbReference type="ARBA" id="ARBA00022605"/>
    </source>
</evidence>
<feature type="domain" description="Aldehyde dehydrogenase" evidence="8">
    <location>
        <begin position="20"/>
        <end position="293"/>
    </location>
</feature>
<dbReference type="EC" id="1.2.1.41" evidence="7"/>
<reference evidence="10" key="1">
    <citation type="journal article" date="2021" name="ISME J.">
        <title>Evolutionary origin and ecological implication of a unique nif island in free-living Bradyrhizobium lineages.</title>
        <authorList>
            <person name="Tao J."/>
        </authorList>
    </citation>
    <scope>NUCLEOTIDE SEQUENCE [LARGE SCALE GENOMIC DNA]</scope>
    <source>
        <strain evidence="10">SZCCT0434</strain>
    </source>
</reference>
<dbReference type="PIRSF" id="PIRSF000151">
    <property type="entry name" value="GPR"/>
    <property type="match status" value="1"/>
</dbReference>
<dbReference type="PANTHER" id="PTHR11063:SF8">
    <property type="entry name" value="DELTA-1-PYRROLINE-5-CARBOXYLATE SYNTHASE"/>
    <property type="match status" value="1"/>
</dbReference>
<dbReference type="InterPro" id="IPR020593">
    <property type="entry name" value="G-glutamylP_reductase_CS"/>
</dbReference>
<dbReference type="InterPro" id="IPR012134">
    <property type="entry name" value="Glu-5-SA_DH"/>
</dbReference>
<comment type="similarity">
    <text evidence="7">Belongs to the gamma-glutamyl phosphate reductase family.</text>
</comment>
<evidence type="ECO:0000313" key="9">
    <source>
        <dbReference type="EMBL" id="MBR0796498.1"/>
    </source>
</evidence>
<comment type="caution">
    <text evidence="9">The sequence shown here is derived from an EMBL/GenBank/DDBJ whole genome shotgun (WGS) entry which is preliminary data.</text>
</comment>
<dbReference type="InterPro" id="IPR015590">
    <property type="entry name" value="Aldehyde_DH_dom"/>
</dbReference>
<dbReference type="NCBIfam" id="TIGR00407">
    <property type="entry name" value="proA"/>
    <property type="match status" value="1"/>
</dbReference>
<organism evidence="9 10">
    <name type="scientific">Bradyrhizobium jicamae</name>
    <dbReference type="NCBI Taxonomy" id="280332"/>
    <lineage>
        <taxon>Bacteria</taxon>
        <taxon>Pseudomonadati</taxon>
        <taxon>Pseudomonadota</taxon>
        <taxon>Alphaproteobacteria</taxon>
        <taxon>Hyphomicrobiales</taxon>
        <taxon>Nitrobacteraceae</taxon>
        <taxon>Bradyrhizobium</taxon>
    </lineage>
</organism>
<dbReference type="PROSITE" id="PS01223">
    <property type="entry name" value="PROA"/>
    <property type="match status" value="1"/>
</dbReference>
<evidence type="ECO:0000256" key="4">
    <source>
        <dbReference type="ARBA" id="ARBA00022857"/>
    </source>
</evidence>
<dbReference type="InterPro" id="IPR016161">
    <property type="entry name" value="Ald_DH/histidinol_DH"/>
</dbReference>
<dbReference type="Proteomes" id="UP001315278">
    <property type="component" value="Unassembled WGS sequence"/>
</dbReference>
<evidence type="ECO:0000313" key="10">
    <source>
        <dbReference type="Proteomes" id="UP001315278"/>
    </source>
</evidence>
<proteinExistence type="inferred from homology"/>